<name>A0ABT3Q1V4_9BACT</name>
<evidence type="ECO:0000256" key="2">
    <source>
        <dbReference type="ARBA" id="ARBA00022729"/>
    </source>
</evidence>
<dbReference type="InterPro" id="IPR024930">
    <property type="entry name" value="Skp_dom_sf"/>
</dbReference>
<dbReference type="InterPro" id="IPR005632">
    <property type="entry name" value="Chaperone_Skp"/>
</dbReference>
<dbReference type="Proteomes" id="UP001207337">
    <property type="component" value="Unassembled WGS sequence"/>
</dbReference>
<dbReference type="Gene3D" id="3.30.910.20">
    <property type="entry name" value="Skp domain"/>
    <property type="match status" value="1"/>
</dbReference>
<evidence type="ECO:0000256" key="3">
    <source>
        <dbReference type="SAM" id="Coils"/>
    </source>
</evidence>
<dbReference type="RefSeq" id="WP_265791154.1">
    <property type="nucleotide sequence ID" value="NZ_BAABRS010000004.1"/>
</dbReference>
<evidence type="ECO:0000313" key="5">
    <source>
        <dbReference type="EMBL" id="MCW9714082.1"/>
    </source>
</evidence>
<feature type="chain" id="PRO_5046311309" evidence="4">
    <location>
        <begin position="23"/>
        <end position="178"/>
    </location>
</feature>
<reference evidence="5 6" key="1">
    <citation type="submission" date="2021-11" db="EMBL/GenBank/DDBJ databases">
        <title>Aliifidinibius sp. nov., a new bacterium isolated from saline soil.</title>
        <authorList>
            <person name="Galisteo C."/>
            <person name="De La Haba R."/>
            <person name="Sanchez-Porro C."/>
            <person name="Ventosa A."/>
        </authorList>
    </citation>
    <scope>NUCLEOTIDE SEQUENCE [LARGE SCALE GENOMIC DNA]</scope>
    <source>
        <strain evidence="5 6">KACC 190600</strain>
    </source>
</reference>
<dbReference type="PANTHER" id="PTHR35089">
    <property type="entry name" value="CHAPERONE PROTEIN SKP"/>
    <property type="match status" value="1"/>
</dbReference>
<feature type="coiled-coil region" evidence="3">
    <location>
        <begin position="49"/>
        <end position="112"/>
    </location>
</feature>
<dbReference type="SMART" id="SM00935">
    <property type="entry name" value="OmpH"/>
    <property type="match status" value="1"/>
</dbReference>
<comment type="caution">
    <text evidence="5">The sequence shown here is derived from an EMBL/GenBank/DDBJ whole genome shotgun (WGS) entry which is preliminary data.</text>
</comment>
<protein>
    <submittedName>
        <fullName evidence="5">OmpH family outer membrane protein</fullName>
    </submittedName>
</protein>
<keyword evidence="2 4" id="KW-0732">Signal</keyword>
<dbReference type="Pfam" id="PF03938">
    <property type="entry name" value="OmpH"/>
    <property type="match status" value="1"/>
</dbReference>
<keyword evidence="6" id="KW-1185">Reference proteome</keyword>
<sequence>MIRKILSTACLFLFLLSTTAYGQLKVGYMSTQEVLSEHPQRSEVEQQLNSFIKEKRGELENRIANFQDQVAEYQENQGNMTDQQIQQREQELSELEGEIQQFQQTIQGQIQERRSQLLNPLYEAMDQAIAEVAESNNLDFVLNEATNSGDNVIYYAADQQLDITQQVIEHINENATQN</sequence>
<feature type="signal peptide" evidence="4">
    <location>
        <begin position="1"/>
        <end position="22"/>
    </location>
</feature>
<comment type="similarity">
    <text evidence="1">Belongs to the Skp family.</text>
</comment>
<gene>
    <name evidence="5" type="ORF">LQ318_14310</name>
</gene>
<proteinExistence type="inferred from homology"/>
<keyword evidence="3" id="KW-0175">Coiled coil</keyword>
<dbReference type="PANTHER" id="PTHR35089:SF1">
    <property type="entry name" value="CHAPERONE PROTEIN SKP"/>
    <property type="match status" value="1"/>
</dbReference>
<dbReference type="EMBL" id="JAJNDC010000004">
    <property type="protein sequence ID" value="MCW9714082.1"/>
    <property type="molecule type" value="Genomic_DNA"/>
</dbReference>
<organism evidence="5 6">
    <name type="scientific">Fodinibius salicampi</name>
    <dbReference type="NCBI Taxonomy" id="1920655"/>
    <lineage>
        <taxon>Bacteria</taxon>
        <taxon>Pseudomonadati</taxon>
        <taxon>Balneolota</taxon>
        <taxon>Balneolia</taxon>
        <taxon>Balneolales</taxon>
        <taxon>Balneolaceae</taxon>
        <taxon>Fodinibius</taxon>
    </lineage>
</organism>
<evidence type="ECO:0000256" key="4">
    <source>
        <dbReference type="SAM" id="SignalP"/>
    </source>
</evidence>
<dbReference type="SUPFAM" id="SSF111384">
    <property type="entry name" value="OmpH-like"/>
    <property type="match status" value="1"/>
</dbReference>
<evidence type="ECO:0000256" key="1">
    <source>
        <dbReference type="ARBA" id="ARBA00009091"/>
    </source>
</evidence>
<accession>A0ABT3Q1V4</accession>
<evidence type="ECO:0000313" key="6">
    <source>
        <dbReference type="Proteomes" id="UP001207337"/>
    </source>
</evidence>